<dbReference type="eggNOG" id="ENOG502SJVQ">
    <property type="taxonomic scope" value="Eukaryota"/>
</dbReference>
<dbReference type="GO" id="GO:0016491">
    <property type="term" value="F:oxidoreductase activity"/>
    <property type="evidence" value="ECO:0007669"/>
    <property type="project" value="UniProtKB-KW"/>
</dbReference>
<dbReference type="Gene3D" id="3.40.462.20">
    <property type="match status" value="1"/>
</dbReference>
<dbReference type="RefSeq" id="XP_008087900.1">
    <property type="nucleotide sequence ID" value="XM_008089709.1"/>
</dbReference>
<dbReference type="KEGG" id="glz:GLAREA_11566"/>
<dbReference type="GO" id="GO:0071949">
    <property type="term" value="F:FAD binding"/>
    <property type="evidence" value="ECO:0007669"/>
    <property type="project" value="InterPro"/>
</dbReference>
<dbReference type="PROSITE" id="PS51387">
    <property type="entry name" value="FAD_PCMH"/>
    <property type="match status" value="1"/>
</dbReference>
<dbReference type="HOGENOM" id="CLU_018354_10_0_1"/>
<keyword evidence="4" id="KW-0560">Oxidoreductase</keyword>
<dbReference type="EMBL" id="KE145372">
    <property type="protein sequence ID" value="EPE24985.1"/>
    <property type="molecule type" value="Genomic_DNA"/>
</dbReference>
<proteinExistence type="inferred from homology"/>
<dbReference type="Proteomes" id="UP000016922">
    <property type="component" value="Unassembled WGS sequence"/>
</dbReference>
<accession>S3CGF1</accession>
<dbReference type="InterPro" id="IPR016167">
    <property type="entry name" value="FAD-bd_PCMH_sub1"/>
</dbReference>
<dbReference type="OMA" id="IFSYHTL"/>
<dbReference type="AlphaFoldDB" id="S3CGF1"/>
<gene>
    <name evidence="6" type="ORF">GLAREA_11566</name>
</gene>
<dbReference type="Gene3D" id="3.30.43.10">
    <property type="entry name" value="Uridine Diphospho-n-acetylenolpyruvylglucosamine Reductase, domain 2"/>
    <property type="match status" value="1"/>
</dbReference>
<dbReference type="InterPro" id="IPR006094">
    <property type="entry name" value="Oxid_FAD_bind_N"/>
</dbReference>
<evidence type="ECO:0000313" key="6">
    <source>
        <dbReference type="EMBL" id="EPE24985.1"/>
    </source>
</evidence>
<feature type="domain" description="FAD-binding PCMH-type" evidence="5">
    <location>
        <begin position="41"/>
        <end position="209"/>
    </location>
</feature>
<dbReference type="InterPro" id="IPR050416">
    <property type="entry name" value="FAD-linked_Oxidoreductase"/>
</dbReference>
<evidence type="ECO:0000256" key="3">
    <source>
        <dbReference type="ARBA" id="ARBA00022827"/>
    </source>
</evidence>
<dbReference type="PANTHER" id="PTHR42973">
    <property type="entry name" value="BINDING OXIDOREDUCTASE, PUTATIVE (AFU_ORTHOLOGUE AFUA_1G17690)-RELATED"/>
    <property type="match status" value="1"/>
</dbReference>
<protein>
    <submittedName>
        <fullName evidence="6">FAD-binding protein</fullName>
    </submittedName>
</protein>
<dbReference type="PANTHER" id="PTHR42973:SF7">
    <property type="entry name" value="FAD-BINDING PCMH-TYPE DOMAIN-CONTAINING PROTEIN"/>
    <property type="match status" value="1"/>
</dbReference>
<comment type="similarity">
    <text evidence="1">Belongs to the oxygen-dependent FAD-linked oxidoreductase family.</text>
</comment>
<sequence>MANTRLQSLEDFLAKDVPNVKYATPSSPQYAEWRHIYIQSNKTTPLMIVRPQTADDVAKLVKYIVKNGLEFTIRGGGHDMMGRSQAQDAVTIDMRDIRYVKISEGKRTATIGAGINMIQLQEELDKEKLATTVGNVGHVGYTGWAIYGGYGFFNNNFGLGVDNIVGAKVVDSGGSVLDTDEHPDLLKGIRGAGGAFGVIVELRIKTYHVESILAGWVFFECQDVGSVFDNMCRNFSQLLEEDFPNEIGVSLMTTTGPMGRMCGVSFVSSFEDEEKARPWLAKIEKLGTCVMNTVETTTPLKYLHAQSAFGFNSAYGTCRTANLLSLSKVAGKLGDIAESLPAFSGPALVIHMIRGPSTDVCNSSVFANRRPHFLVELIGTSDEESQAQDTVKWAHISRSTLQHADPDNSLPGTYVSLDMSGELTYENLFGTNLPTYKDLKVKYDPKNVFMQPFSLIKI</sequence>
<name>S3CGF1_GLAL2</name>
<dbReference type="SUPFAM" id="SSF56176">
    <property type="entry name" value="FAD-binding/transporter-associated domain-like"/>
    <property type="match status" value="1"/>
</dbReference>
<keyword evidence="2" id="KW-0285">Flavoprotein</keyword>
<dbReference type="InterPro" id="IPR016169">
    <property type="entry name" value="FAD-bd_PCMH_sub2"/>
</dbReference>
<keyword evidence="7" id="KW-1185">Reference proteome</keyword>
<dbReference type="GeneID" id="19470607"/>
<evidence type="ECO:0000256" key="4">
    <source>
        <dbReference type="ARBA" id="ARBA00023002"/>
    </source>
</evidence>
<evidence type="ECO:0000256" key="1">
    <source>
        <dbReference type="ARBA" id="ARBA00005466"/>
    </source>
</evidence>
<evidence type="ECO:0000313" key="7">
    <source>
        <dbReference type="Proteomes" id="UP000016922"/>
    </source>
</evidence>
<dbReference type="Pfam" id="PF01565">
    <property type="entry name" value="FAD_binding_4"/>
    <property type="match status" value="1"/>
</dbReference>
<dbReference type="InterPro" id="IPR016166">
    <property type="entry name" value="FAD-bd_PCMH"/>
</dbReference>
<organism evidence="6 7">
    <name type="scientific">Glarea lozoyensis (strain ATCC 20868 / MF5171)</name>
    <dbReference type="NCBI Taxonomy" id="1116229"/>
    <lineage>
        <taxon>Eukaryota</taxon>
        <taxon>Fungi</taxon>
        <taxon>Dikarya</taxon>
        <taxon>Ascomycota</taxon>
        <taxon>Pezizomycotina</taxon>
        <taxon>Leotiomycetes</taxon>
        <taxon>Helotiales</taxon>
        <taxon>Helotiaceae</taxon>
        <taxon>Glarea</taxon>
    </lineage>
</organism>
<reference evidence="6 7" key="1">
    <citation type="journal article" date="2013" name="BMC Genomics">
        <title>Genomics-driven discovery of the pneumocandin biosynthetic gene cluster in the fungus Glarea lozoyensis.</title>
        <authorList>
            <person name="Chen L."/>
            <person name="Yue Q."/>
            <person name="Zhang X."/>
            <person name="Xiang M."/>
            <person name="Wang C."/>
            <person name="Li S."/>
            <person name="Che Y."/>
            <person name="Ortiz-Lopez F.J."/>
            <person name="Bills G.F."/>
            <person name="Liu X."/>
            <person name="An Z."/>
        </authorList>
    </citation>
    <scope>NUCLEOTIDE SEQUENCE [LARGE SCALE GENOMIC DNA]</scope>
    <source>
        <strain evidence="7">ATCC 20868 / MF5171</strain>
    </source>
</reference>
<keyword evidence="3" id="KW-0274">FAD</keyword>
<dbReference type="Gene3D" id="3.30.465.10">
    <property type="match status" value="1"/>
</dbReference>
<evidence type="ECO:0000256" key="2">
    <source>
        <dbReference type="ARBA" id="ARBA00022630"/>
    </source>
</evidence>
<dbReference type="OrthoDB" id="415825at2759"/>
<dbReference type="InterPro" id="IPR036318">
    <property type="entry name" value="FAD-bd_PCMH-like_sf"/>
</dbReference>
<evidence type="ECO:0000259" key="5">
    <source>
        <dbReference type="PROSITE" id="PS51387"/>
    </source>
</evidence>